<dbReference type="AlphaFoldDB" id="A0A931E7U7"/>
<evidence type="ECO:0000313" key="1">
    <source>
        <dbReference type="EMBL" id="MBG9376703.1"/>
    </source>
</evidence>
<evidence type="ECO:0000313" key="2">
    <source>
        <dbReference type="Proteomes" id="UP000628448"/>
    </source>
</evidence>
<dbReference type="InterPro" id="IPR016181">
    <property type="entry name" value="Acyl_CoA_acyltransferase"/>
</dbReference>
<dbReference type="RefSeq" id="WP_196990704.1">
    <property type="nucleotide sequence ID" value="NZ_JADWYR010000001.1"/>
</dbReference>
<dbReference type="EMBL" id="JADWYR010000001">
    <property type="protein sequence ID" value="MBG9376703.1"/>
    <property type="molecule type" value="Genomic_DNA"/>
</dbReference>
<gene>
    <name evidence="1" type="ORF">I5907_10680</name>
</gene>
<name>A0A931E7U7_9BACT</name>
<accession>A0A931E7U7</accession>
<dbReference type="Gene3D" id="3.40.630.30">
    <property type="match status" value="1"/>
</dbReference>
<keyword evidence="2" id="KW-1185">Reference proteome</keyword>
<dbReference type="Proteomes" id="UP000628448">
    <property type="component" value="Unassembled WGS sequence"/>
</dbReference>
<reference evidence="1" key="1">
    <citation type="submission" date="2020-11" db="EMBL/GenBank/DDBJ databases">
        <title>Bacterial whole genome sequence for Panacibacter sp. DH6.</title>
        <authorList>
            <person name="Le V."/>
            <person name="Ko S."/>
            <person name="Ahn C.-Y."/>
            <person name="Oh H.-M."/>
        </authorList>
    </citation>
    <scope>NUCLEOTIDE SEQUENCE</scope>
    <source>
        <strain evidence="1">DH6</strain>
    </source>
</reference>
<dbReference type="SUPFAM" id="SSF55729">
    <property type="entry name" value="Acyl-CoA N-acyltransferases (Nat)"/>
    <property type="match status" value="1"/>
</dbReference>
<organism evidence="1 2">
    <name type="scientific">Panacibacter microcysteis</name>
    <dbReference type="NCBI Taxonomy" id="2793269"/>
    <lineage>
        <taxon>Bacteria</taxon>
        <taxon>Pseudomonadati</taxon>
        <taxon>Bacteroidota</taxon>
        <taxon>Chitinophagia</taxon>
        <taxon>Chitinophagales</taxon>
        <taxon>Chitinophagaceae</taxon>
        <taxon>Panacibacter</taxon>
    </lineage>
</organism>
<proteinExistence type="predicted"/>
<sequence>MSNVLSVREITHNDVPLITNYWLTASASHLNAMGVDVYKMPSAAEWKKMLYDQLNQPYKQKKAYCIIWLIDGVPVGHSNINKIQFGKEAYMHLHLWNVSTRAKGSGVRFIQMSLPYYFKNYQLDTLYCEPYALNPAPNKTLPKAGFDFVKQYRTIPGFLNAEQEVNLWQLTKEAYVRLYKR</sequence>
<protein>
    <submittedName>
        <fullName evidence="1">GNAT family N-acetyltransferase</fullName>
    </submittedName>
</protein>
<comment type="caution">
    <text evidence="1">The sequence shown here is derived from an EMBL/GenBank/DDBJ whole genome shotgun (WGS) entry which is preliminary data.</text>
</comment>